<name>A0ABU0SGF8_9ACTN</name>
<reference evidence="2 3" key="1">
    <citation type="submission" date="2023-07" db="EMBL/GenBank/DDBJ databases">
        <title>Comparative genomics of wheat-associated soil bacteria to identify genetic determinants of phenazine resistance.</title>
        <authorList>
            <person name="Mouncey N."/>
        </authorList>
    </citation>
    <scope>NUCLEOTIDE SEQUENCE [LARGE SCALE GENOMIC DNA]</scope>
    <source>
        <strain evidence="2 3">V2I4</strain>
    </source>
</reference>
<gene>
    <name evidence="2" type="ORF">QF035_000165</name>
</gene>
<sequence>MTDSTTQLTRLRTRMLATAYSNADIWTQRTAFLTDQAVAALARCDRAAAETLAASLLAPEFLSDPQILGAAIEAGIDTNGWEERREDPHLHREAYELTPRFDPETEATRIWASLYDHYPQIAAALAAYLSEMPPTWREDLFTNSSPHSPAAHRQTSERPGPETAPYDALDWEDCPACTEAQDQCRYHAGFFAGMEYQRDLIQTALTDHTAIDQLQQRHTELEGSASQAAAADASTPLHEQEPAR</sequence>
<evidence type="ECO:0000256" key="1">
    <source>
        <dbReference type="SAM" id="MobiDB-lite"/>
    </source>
</evidence>
<feature type="region of interest" description="Disordered" evidence="1">
    <location>
        <begin position="218"/>
        <end position="244"/>
    </location>
</feature>
<keyword evidence="3" id="KW-1185">Reference proteome</keyword>
<organism evidence="2 3">
    <name type="scientific">Streptomyces umbrinus</name>
    <dbReference type="NCBI Taxonomy" id="67370"/>
    <lineage>
        <taxon>Bacteria</taxon>
        <taxon>Bacillati</taxon>
        <taxon>Actinomycetota</taxon>
        <taxon>Actinomycetes</taxon>
        <taxon>Kitasatosporales</taxon>
        <taxon>Streptomycetaceae</taxon>
        <taxon>Streptomyces</taxon>
        <taxon>Streptomyces phaeochromogenes group</taxon>
    </lineage>
</organism>
<dbReference type="EMBL" id="JAUSZI010000002">
    <property type="protein sequence ID" value="MDQ1022583.1"/>
    <property type="molecule type" value="Genomic_DNA"/>
</dbReference>
<evidence type="ECO:0000313" key="2">
    <source>
        <dbReference type="EMBL" id="MDQ1022583.1"/>
    </source>
</evidence>
<dbReference type="Proteomes" id="UP001230328">
    <property type="component" value="Unassembled WGS sequence"/>
</dbReference>
<accession>A0ABU0SGF8</accession>
<protein>
    <submittedName>
        <fullName evidence="2">Uncharacterized protein</fullName>
    </submittedName>
</protein>
<evidence type="ECO:0000313" key="3">
    <source>
        <dbReference type="Proteomes" id="UP001230328"/>
    </source>
</evidence>
<comment type="caution">
    <text evidence="2">The sequence shown here is derived from an EMBL/GenBank/DDBJ whole genome shotgun (WGS) entry which is preliminary data.</text>
</comment>
<feature type="compositionally biased region" description="Low complexity" evidence="1">
    <location>
        <begin position="224"/>
        <end position="234"/>
    </location>
</feature>
<proteinExistence type="predicted"/>
<dbReference type="RefSeq" id="WP_307517450.1">
    <property type="nucleotide sequence ID" value="NZ_JAUSZI010000002.1"/>
</dbReference>
<feature type="region of interest" description="Disordered" evidence="1">
    <location>
        <begin position="139"/>
        <end position="167"/>
    </location>
</feature>